<evidence type="ECO:0000256" key="1">
    <source>
        <dbReference type="ARBA" id="ARBA00022574"/>
    </source>
</evidence>
<dbReference type="PRINTS" id="PR00600">
    <property type="entry name" value="PP2APR55"/>
</dbReference>
<dbReference type="EMBL" id="JACMSC010000019">
    <property type="protein sequence ID" value="KAG6473808.1"/>
    <property type="molecule type" value="Genomic_DNA"/>
</dbReference>
<dbReference type="GO" id="GO:0019888">
    <property type="term" value="F:protein phosphatase regulator activity"/>
    <property type="evidence" value="ECO:0007669"/>
    <property type="project" value="InterPro"/>
</dbReference>
<dbReference type="GO" id="GO:0000159">
    <property type="term" value="C:protein phosphatase type 2A complex"/>
    <property type="evidence" value="ECO:0007669"/>
    <property type="project" value="InterPro"/>
</dbReference>
<dbReference type="InterPro" id="IPR000009">
    <property type="entry name" value="PP2A_PR55"/>
</dbReference>
<sequence>MNYFCINLFLMLGFKYSTFSLIELIVLAVYYDGTVPVTIVCASLQLCDLYESDSIFDKFDCCLSGDGLHVTTGSYSNLFRVFGCVPGSNEATTLEASKNPMRYSGHKTKRNSYVLSLCPPENVYLAIYGHRKLQVQNSKSARSSSLTRVVRRGLGPLNYIIFPAVYCSMPSYVILNATGAESSSDSNGNSYDFTSKLLHLAWHPTENLIACAVMNSLYMYYA</sequence>
<organism evidence="3 4">
    <name type="scientific">Zingiber officinale</name>
    <name type="common">Ginger</name>
    <name type="synonym">Amomum zingiber</name>
    <dbReference type="NCBI Taxonomy" id="94328"/>
    <lineage>
        <taxon>Eukaryota</taxon>
        <taxon>Viridiplantae</taxon>
        <taxon>Streptophyta</taxon>
        <taxon>Embryophyta</taxon>
        <taxon>Tracheophyta</taxon>
        <taxon>Spermatophyta</taxon>
        <taxon>Magnoliopsida</taxon>
        <taxon>Liliopsida</taxon>
        <taxon>Zingiberales</taxon>
        <taxon>Zingiberaceae</taxon>
        <taxon>Zingiber</taxon>
    </lineage>
</organism>
<proteinExistence type="predicted"/>
<reference evidence="3 4" key="1">
    <citation type="submission" date="2020-08" db="EMBL/GenBank/DDBJ databases">
        <title>Plant Genome Project.</title>
        <authorList>
            <person name="Zhang R.-G."/>
        </authorList>
    </citation>
    <scope>NUCLEOTIDE SEQUENCE [LARGE SCALE GENOMIC DNA]</scope>
    <source>
        <tissue evidence="3">Rhizome</tissue>
    </source>
</reference>
<evidence type="ECO:0000313" key="3">
    <source>
        <dbReference type="EMBL" id="KAG6473808.1"/>
    </source>
</evidence>
<name>A0A8J5EUS4_ZINOF</name>
<dbReference type="AlphaFoldDB" id="A0A8J5EUS4"/>
<gene>
    <name evidence="3" type="ORF">ZIOFF_067726</name>
</gene>
<keyword evidence="2" id="KW-0677">Repeat</keyword>
<keyword evidence="1" id="KW-0853">WD repeat</keyword>
<accession>A0A8J5EUS4</accession>
<protein>
    <submittedName>
        <fullName evidence="3">Uncharacterized protein</fullName>
    </submittedName>
</protein>
<evidence type="ECO:0000256" key="2">
    <source>
        <dbReference type="ARBA" id="ARBA00022737"/>
    </source>
</evidence>
<keyword evidence="4" id="KW-1185">Reference proteome</keyword>
<evidence type="ECO:0000313" key="4">
    <source>
        <dbReference type="Proteomes" id="UP000734854"/>
    </source>
</evidence>
<dbReference type="PANTHER" id="PTHR11871">
    <property type="entry name" value="PROTEIN PHOSPHATASE PP2A REGULATORY SUBUNIT B"/>
    <property type="match status" value="1"/>
</dbReference>
<dbReference type="Proteomes" id="UP000734854">
    <property type="component" value="Unassembled WGS sequence"/>
</dbReference>
<comment type="caution">
    <text evidence="3">The sequence shown here is derived from an EMBL/GenBank/DDBJ whole genome shotgun (WGS) entry which is preliminary data.</text>
</comment>